<dbReference type="WBParaSite" id="PSAMB.scaffold1044size36717.g10597.t1">
    <property type="protein sequence ID" value="PSAMB.scaffold1044size36717.g10597.t1"/>
    <property type="gene ID" value="PSAMB.scaffold1044size36717.g10597"/>
</dbReference>
<protein>
    <submittedName>
        <fullName evidence="2">Uncharacterized protein</fullName>
    </submittedName>
</protein>
<evidence type="ECO:0000313" key="1">
    <source>
        <dbReference type="Proteomes" id="UP000887566"/>
    </source>
</evidence>
<name>A0A914UJU8_9BILA</name>
<organism evidence="1 2">
    <name type="scientific">Plectus sambesii</name>
    <dbReference type="NCBI Taxonomy" id="2011161"/>
    <lineage>
        <taxon>Eukaryota</taxon>
        <taxon>Metazoa</taxon>
        <taxon>Ecdysozoa</taxon>
        <taxon>Nematoda</taxon>
        <taxon>Chromadorea</taxon>
        <taxon>Plectida</taxon>
        <taxon>Plectina</taxon>
        <taxon>Plectoidea</taxon>
        <taxon>Plectidae</taxon>
        <taxon>Plectus</taxon>
    </lineage>
</organism>
<keyword evidence="1" id="KW-1185">Reference proteome</keyword>
<dbReference type="AlphaFoldDB" id="A0A914UJU8"/>
<proteinExistence type="predicted"/>
<dbReference type="Proteomes" id="UP000887566">
    <property type="component" value="Unplaced"/>
</dbReference>
<sequence>MIWLFDGLKRFKTLLRRVWQSTTLLAGAKKRQTNSRLYRYSSASCPHAEFLRAVAYWGNLDASHLLYFALMLLDPTEAPLELLQV</sequence>
<accession>A0A914UJU8</accession>
<reference evidence="2" key="1">
    <citation type="submission" date="2022-11" db="UniProtKB">
        <authorList>
            <consortium name="WormBaseParasite"/>
        </authorList>
    </citation>
    <scope>IDENTIFICATION</scope>
</reference>
<evidence type="ECO:0000313" key="2">
    <source>
        <dbReference type="WBParaSite" id="PSAMB.scaffold1044size36717.g10597.t1"/>
    </source>
</evidence>